<evidence type="ECO:0000313" key="1">
    <source>
        <dbReference type="EMBL" id="JAD59663.1"/>
    </source>
</evidence>
<name>A0A0A9BC03_ARUDO</name>
<sequence>MQDDHKAKICSNCNLSYVCVHYSTAIMALAQTSNVRRETFKPTYIIAEMPPLYFEMEEI</sequence>
<proteinExistence type="predicted"/>
<accession>A0A0A9BC03</accession>
<dbReference type="EMBL" id="GBRH01238232">
    <property type="protein sequence ID" value="JAD59663.1"/>
    <property type="molecule type" value="Transcribed_RNA"/>
</dbReference>
<reference evidence="1" key="1">
    <citation type="submission" date="2014-09" db="EMBL/GenBank/DDBJ databases">
        <authorList>
            <person name="Magalhaes I.L.F."/>
            <person name="Oliveira U."/>
            <person name="Santos F.R."/>
            <person name="Vidigal T.H.D.A."/>
            <person name="Brescovit A.D."/>
            <person name="Santos A.J."/>
        </authorList>
    </citation>
    <scope>NUCLEOTIDE SEQUENCE</scope>
    <source>
        <tissue evidence="1">Shoot tissue taken approximately 20 cm above the soil surface</tissue>
    </source>
</reference>
<dbReference type="AlphaFoldDB" id="A0A0A9BC03"/>
<protein>
    <submittedName>
        <fullName evidence="1">Uncharacterized protein</fullName>
    </submittedName>
</protein>
<organism evidence="1">
    <name type="scientific">Arundo donax</name>
    <name type="common">Giant reed</name>
    <name type="synonym">Donax arundinaceus</name>
    <dbReference type="NCBI Taxonomy" id="35708"/>
    <lineage>
        <taxon>Eukaryota</taxon>
        <taxon>Viridiplantae</taxon>
        <taxon>Streptophyta</taxon>
        <taxon>Embryophyta</taxon>
        <taxon>Tracheophyta</taxon>
        <taxon>Spermatophyta</taxon>
        <taxon>Magnoliopsida</taxon>
        <taxon>Liliopsida</taxon>
        <taxon>Poales</taxon>
        <taxon>Poaceae</taxon>
        <taxon>PACMAD clade</taxon>
        <taxon>Arundinoideae</taxon>
        <taxon>Arundineae</taxon>
        <taxon>Arundo</taxon>
    </lineage>
</organism>
<reference evidence="1" key="2">
    <citation type="journal article" date="2015" name="Data Brief">
        <title>Shoot transcriptome of the giant reed, Arundo donax.</title>
        <authorList>
            <person name="Barrero R.A."/>
            <person name="Guerrero F.D."/>
            <person name="Moolhuijzen P."/>
            <person name="Goolsby J.A."/>
            <person name="Tidwell J."/>
            <person name="Bellgard S.E."/>
            <person name="Bellgard M.I."/>
        </authorList>
    </citation>
    <scope>NUCLEOTIDE SEQUENCE</scope>
    <source>
        <tissue evidence="1">Shoot tissue taken approximately 20 cm above the soil surface</tissue>
    </source>
</reference>